<name>A0A3M7SIU4_BRAPC</name>
<organism evidence="1 2">
    <name type="scientific">Brachionus plicatilis</name>
    <name type="common">Marine rotifer</name>
    <name type="synonym">Brachionus muelleri</name>
    <dbReference type="NCBI Taxonomy" id="10195"/>
    <lineage>
        <taxon>Eukaryota</taxon>
        <taxon>Metazoa</taxon>
        <taxon>Spiralia</taxon>
        <taxon>Gnathifera</taxon>
        <taxon>Rotifera</taxon>
        <taxon>Eurotatoria</taxon>
        <taxon>Monogononta</taxon>
        <taxon>Pseudotrocha</taxon>
        <taxon>Ploima</taxon>
        <taxon>Brachionidae</taxon>
        <taxon>Brachionus</taxon>
    </lineage>
</organism>
<protein>
    <submittedName>
        <fullName evidence="1">Uncharacterized protein</fullName>
    </submittedName>
</protein>
<comment type="caution">
    <text evidence="1">The sequence shown here is derived from an EMBL/GenBank/DDBJ whole genome shotgun (WGS) entry which is preliminary data.</text>
</comment>
<sequence>MDRFLIQQGGIIRQIIQFKTNNEINTNNQYYRFDYDSQYNSLNRSTPMTKIRYDQESNFYKYK</sequence>
<evidence type="ECO:0000313" key="2">
    <source>
        <dbReference type="Proteomes" id="UP000276133"/>
    </source>
</evidence>
<evidence type="ECO:0000313" key="1">
    <source>
        <dbReference type="EMBL" id="RNA35649.1"/>
    </source>
</evidence>
<keyword evidence="2" id="KW-1185">Reference proteome</keyword>
<reference evidence="1 2" key="1">
    <citation type="journal article" date="2018" name="Sci. Rep.">
        <title>Genomic signatures of local adaptation to the degree of environmental predictability in rotifers.</title>
        <authorList>
            <person name="Franch-Gras L."/>
            <person name="Hahn C."/>
            <person name="Garcia-Roger E.M."/>
            <person name="Carmona M.J."/>
            <person name="Serra M."/>
            <person name="Gomez A."/>
        </authorList>
    </citation>
    <scope>NUCLEOTIDE SEQUENCE [LARGE SCALE GENOMIC DNA]</scope>
    <source>
        <strain evidence="1">HYR1</strain>
    </source>
</reference>
<proteinExistence type="predicted"/>
<dbReference type="AlphaFoldDB" id="A0A3M7SIU4"/>
<dbReference type="Proteomes" id="UP000276133">
    <property type="component" value="Unassembled WGS sequence"/>
</dbReference>
<dbReference type="EMBL" id="REGN01001307">
    <property type="protein sequence ID" value="RNA35649.1"/>
    <property type="molecule type" value="Genomic_DNA"/>
</dbReference>
<gene>
    <name evidence="1" type="ORF">BpHYR1_029875</name>
</gene>
<accession>A0A3M7SIU4</accession>